<dbReference type="PANTHER" id="PTHR37947">
    <property type="entry name" value="BLL2462 PROTEIN"/>
    <property type="match status" value="1"/>
</dbReference>
<comment type="caution">
    <text evidence="2">The sequence shown here is derived from an EMBL/GenBank/DDBJ whole genome shotgun (WGS) entry which is preliminary data.</text>
</comment>
<dbReference type="CDD" id="cd00198">
    <property type="entry name" value="vWFA"/>
    <property type="match status" value="1"/>
</dbReference>
<feature type="transmembrane region" description="Helical" evidence="1">
    <location>
        <begin position="40"/>
        <end position="65"/>
    </location>
</feature>
<gene>
    <name evidence="2" type="ORF">DIT68_02290</name>
</gene>
<evidence type="ECO:0000256" key="1">
    <source>
        <dbReference type="SAM" id="Phobius"/>
    </source>
</evidence>
<dbReference type="OrthoDB" id="9763076at2"/>
<dbReference type="EMBL" id="QFRJ01000001">
    <property type="protein sequence ID" value="PWH87112.1"/>
    <property type="molecule type" value="Genomic_DNA"/>
</dbReference>
<name>A0A2U2XH37_9FLAO</name>
<feature type="transmembrane region" description="Helical" evidence="1">
    <location>
        <begin position="670"/>
        <end position="687"/>
    </location>
</feature>
<accession>A0A2U2XH37</accession>
<evidence type="ECO:0000313" key="2">
    <source>
        <dbReference type="EMBL" id="PWH87112.1"/>
    </source>
</evidence>
<dbReference type="InterPro" id="IPR036465">
    <property type="entry name" value="vWFA_dom_sf"/>
</dbReference>
<keyword evidence="1" id="KW-1133">Transmembrane helix</keyword>
<organism evidence="2 3">
    <name type="scientific">Brumimicrobium oceani</name>
    <dbReference type="NCBI Taxonomy" id="2100725"/>
    <lineage>
        <taxon>Bacteria</taxon>
        <taxon>Pseudomonadati</taxon>
        <taxon>Bacteroidota</taxon>
        <taxon>Flavobacteriia</taxon>
        <taxon>Flavobacteriales</taxon>
        <taxon>Crocinitomicaceae</taxon>
        <taxon>Brumimicrobium</taxon>
    </lineage>
</organism>
<dbReference type="PANTHER" id="PTHR37947:SF1">
    <property type="entry name" value="BLL2462 PROTEIN"/>
    <property type="match status" value="1"/>
</dbReference>
<keyword evidence="1" id="KW-0472">Membrane</keyword>
<keyword evidence="1" id="KW-0812">Transmembrane</keyword>
<sequence>MTEIFSDIPLWTLLPWAVVTVALSFLLYRKKTWVKDISGFKRYLLITLRSLGLFLVGLLLLGILIKGVESEVDQPLIITVVDNSESMLNYADSSSVEEQSKSFINTAITQFQKNYQNVTITLDKNLEKTDSLHYNNKETNLSHALNNVFDNYYGRNIGALLLLSDGNFNAGSTPLLVAEKFKKTPIYTLSVGDTIQKVDHLVKNVTVNEIAFLDNQFPVEISVEGNKTPNTEFLLELKKEGKVIASKTLNHQQSEYSLIKTDFLLDAKSIGIHEYTVSIEAIQNEFDLDNNEKTFYVEVLDDRSNVLIIAEALNPDVGAIKSALVTENNLDIKTVTKDNLPSDYSKFDLIIWHAPGVAKNPKAFERITSEGIPTWYIITAQTSRFDIAQLKLSANINTTGSADNYGAAYNQGFTLFKLSTEARKMLDNFPPLNAHYGKVNYSNNASILAFQRLGAIQKSDPLIFFGGKQSSKYAVTYGSGLWSWRLADYQENQNQEQFNEIVHKTVQYLILKENTTRLRVQLPSLISSTEEIIVKASFYNESYEAITDPTIQLELSKPNGESFDYSFLALEKEYNLNLGQLPAGRYAWKASTRYNGETFAKEGTFGVKDLALEKQATKANHQLLMQMAENGQGKFAMLTDYQSILNDINQRDDIVPVAYESSTYHKLIDYIWLMLIIVALFTTEWVIRRYSGAY</sequence>
<evidence type="ECO:0008006" key="4">
    <source>
        <dbReference type="Google" id="ProtNLM"/>
    </source>
</evidence>
<dbReference type="RefSeq" id="WP_109358192.1">
    <property type="nucleotide sequence ID" value="NZ_QFRJ01000001.1"/>
</dbReference>
<reference evidence="2 3" key="1">
    <citation type="submission" date="2018-05" db="EMBL/GenBank/DDBJ databases">
        <title>Brumimicrobium oceani sp. nov., isolated from coastal sediment.</title>
        <authorList>
            <person name="Kou Y."/>
        </authorList>
    </citation>
    <scope>NUCLEOTIDE SEQUENCE [LARGE SCALE GENOMIC DNA]</scope>
    <source>
        <strain evidence="2 3">C305</strain>
    </source>
</reference>
<dbReference type="Gene3D" id="3.40.50.410">
    <property type="entry name" value="von Willebrand factor, type A domain"/>
    <property type="match status" value="1"/>
</dbReference>
<keyword evidence="3" id="KW-1185">Reference proteome</keyword>
<reference evidence="2 3" key="2">
    <citation type="submission" date="2018-05" db="EMBL/GenBank/DDBJ databases">
        <authorList>
            <person name="Lanie J.A."/>
            <person name="Ng W.-L."/>
            <person name="Kazmierczak K.M."/>
            <person name="Andrzejewski T.M."/>
            <person name="Davidsen T.M."/>
            <person name="Wayne K.J."/>
            <person name="Tettelin H."/>
            <person name="Glass J.I."/>
            <person name="Rusch D."/>
            <person name="Podicherti R."/>
            <person name="Tsui H.-C.T."/>
            <person name="Winkler M.E."/>
        </authorList>
    </citation>
    <scope>NUCLEOTIDE SEQUENCE [LARGE SCALE GENOMIC DNA]</scope>
    <source>
        <strain evidence="2 3">C305</strain>
    </source>
</reference>
<proteinExistence type="predicted"/>
<dbReference type="SUPFAM" id="SSF53300">
    <property type="entry name" value="vWA-like"/>
    <property type="match status" value="1"/>
</dbReference>
<dbReference type="AlphaFoldDB" id="A0A2U2XH37"/>
<dbReference type="Proteomes" id="UP000245370">
    <property type="component" value="Unassembled WGS sequence"/>
</dbReference>
<protein>
    <recommendedName>
        <fullName evidence="4">VWA domain-containing protein</fullName>
    </recommendedName>
</protein>
<evidence type="ECO:0000313" key="3">
    <source>
        <dbReference type="Proteomes" id="UP000245370"/>
    </source>
</evidence>
<feature type="transmembrane region" description="Helical" evidence="1">
    <location>
        <begin position="12"/>
        <end position="28"/>
    </location>
</feature>